<dbReference type="STRING" id="870435.A0A0C3K781"/>
<accession>A0A0C3K781</accession>
<name>A0A0C3K781_PISTI</name>
<dbReference type="OrthoDB" id="3259848at2759"/>
<organism evidence="1 2">
    <name type="scientific">Pisolithus tinctorius Marx 270</name>
    <dbReference type="NCBI Taxonomy" id="870435"/>
    <lineage>
        <taxon>Eukaryota</taxon>
        <taxon>Fungi</taxon>
        <taxon>Dikarya</taxon>
        <taxon>Basidiomycota</taxon>
        <taxon>Agaricomycotina</taxon>
        <taxon>Agaricomycetes</taxon>
        <taxon>Agaricomycetidae</taxon>
        <taxon>Boletales</taxon>
        <taxon>Sclerodermatineae</taxon>
        <taxon>Pisolithaceae</taxon>
        <taxon>Pisolithus</taxon>
    </lineage>
</organism>
<gene>
    <name evidence="1" type="ORF">M404DRAFT_141446</name>
</gene>
<reference evidence="2" key="2">
    <citation type="submission" date="2015-01" db="EMBL/GenBank/DDBJ databases">
        <title>Evolutionary Origins and Diversification of the Mycorrhizal Mutualists.</title>
        <authorList>
            <consortium name="DOE Joint Genome Institute"/>
            <consortium name="Mycorrhizal Genomics Consortium"/>
            <person name="Kohler A."/>
            <person name="Kuo A."/>
            <person name="Nagy L.G."/>
            <person name="Floudas D."/>
            <person name="Copeland A."/>
            <person name="Barry K.W."/>
            <person name="Cichocki N."/>
            <person name="Veneault-Fourrey C."/>
            <person name="LaButti K."/>
            <person name="Lindquist E.A."/>
            <person name="Lipzen A."/>
            <person name="Lundell T."/>
            <person name="Morin E."/>
            <person name="Murat C."/>
            <person name="Riley R."/>
            <person name="Ohm R."/>
            <person name="Sun H."/>
            <person name="Tunlid A."/>
            <person name="Henrissat B."/>
            <person name="Grigoriev I.V."/>
            <person name="Hibbett D.S."/>
            <person name="Martin F."/>
        </authorList>
    </citation>
    <scope>NUCLEOTIDE SEQUENCE [LARGE SCALE GENOMIC DNA]</scope>
    <source>
        <strain evidence="2">Marx 270</strain>
    </source>
</reference>
<protein>
    <submittedName>
        <fullName evidence="1">Uncharacterized protein</fullName>
    </submittedName>
</protein>
<dbReference type="AlphaFoldDB" id="A0A0C3K781"/>
<sequence length="322" mass="36692">MLLPPSDQLALDSLLENHRNSPTSTHWSKVQRTLPFDLSDNAPIFSPDGMHLPISKLINNLADAGFHVPLTLFSYDALHKLQNQPLAVKTVKVHQNGQNIHILDVTQFPPEEEMLPLDWHSAWEHYIDWVGTQEGLIAKHMWSCHFRFLTCIHKFRERFPTILQFDMDVRSAAASDPDFFLTTEEYKNKYLHTQVGVLQAPPAPAVSSDKSSHGHCFSPYNRKVRNGSPDNSFQNNQHNSPTCIICLRSGHKYSSCNEETMQKGQQMFTKSWDGKLVRRDNNSPICFFFQLAKKPCHDIHPDQHLCATCGSRDHGTSNHKSA</sequence>
<dbReference type="Proteomes" id="UP000054217">
    <property type="component" value="Unassembled WGS sequence"/>
</dbReference>
<evidence type="ECO:0000313" key="2">
    <source>
        <dbReference type="Proteomes" id="UP000054217"/>
    </source>
</evidence>
<dbReference type="EMBL" id="KN831967">
    <property type="protein sequence ID" value="KIO05462.1"/>
    <property type="molecule type" value="Genomic_DNA"/>
</dbReference>
<dbReference type="HOGENOM" id="CLU_043065_1_0_1"/>
<reference evidence="1 2" key="1">
    <citation type="submission" date="2014-04" db="EMBL/GenBank/DDBJ databases">
        <authorList>
            <consortium name="DOE Joint Genome Institute"/>
            <person name="Kuo A."/>
            <person name="Kohler A."/>
            <person name="Costa M.D."/>
            <person name="Nagy L.G."/>
            <person name="Floudas D."/>
            <person name="Copeland A."/>
            <person name="Barry K.W."/>
            <person name="Cichocki N."/>
            <person name="Veneault-Fourrey C."/>
            <person name="LaButti K."/>
            <person name="Lindquist E.A."/>
            <person name="Lipzen A."/>
            <person name="Lundell T."/>
            <person name="Morin E."/>
            <person name="Murat C."/>
            <person name="Sun H."/>
            <person name="Tunlid A."/>
            <person name="Henrissat B."/>
            <person name="Grigoriev I.V."/>
            <person name="Hibbett D.S."/>
            <person name="Martin F."/>
            <person name="Nordberg H.P."/>
            <person name="Cantor M.N."/>
            <person name="Hua S.X."/>
        </authorList>
    </citation>
    <scope>NUCLEOTIDE SEQUENCE [LARGE SCALE GENOMIC DNA]</scope>
    <source>
        <strain evidence="1 2">Marx 270</strain>
    </source>
</reference>
<dbReference type="InParanoid" id="A0A0C3K781"/>
<keyword evidence="2" id="KW-1185">Reference proteome</keyword>
<proteinExistence type="predicted"/>
<evidence type="ECO:0000313" key="1">
    <source>
        <dbReference type="EMBL" id="KIO05462.1"/>
    </source>
</evidence>